<evidence type="ECO:0000313" key="1">
    <source>
        <dbReference type="EMBL" id="KAJ8130903.1"/>
    </source>
</evidence>
<evidence type="ECO:0000313" key="2">
    <source>
        <dbReference type="Proteomes" id="UP001153332"/>
    </source>
</evidence>
<name>A0ACC2JUG9_9PEZI</name>
<dbReference type="Proteomes" id="UP001153332">
    <property type="component" value="Unassembled WGS sequence"/>
</dbReference>
<keyword evidence="2" id="KW-1185">Reference proteome</keyword>
<protein>
    <submittedName>
        <fullName evidence="1">Uncharacterized protein</fullName>
    </submittedName>
</protein>
<reference evidence="1" key="1">
    <citation type="submission" date="2022-12" db="EMBL/GenBank/DDBJ databases">
        <title>Genome Sequence of Lasiodiplodia mahajangana.</title>
        <authorList>
            <person name="Buettner E."/>
        </authorList>
    </citation>
    <scope>NUCLEOTIDE SEQUENCE</scope>
    <source>
        <strain evidence="1">VT137</strain>
    </source>
</reference>
<comment type="caution">
    <text evidence="1">The sequence shown here is derived from an EMBL/GenBank/DDBJ whole genome shotgun (WGS) entry which is preliminary data.</text>
</comment>
<sequence length="142" mass="16179">MEAMALQQPQPDFNAVQTAPNLPAVDRRQQILDRLDRIIEEVQQVHIRLGTMETRSAARDSNAFARVLNNQQRKPEDQLQPFRALDTNEEIVLFPRTVREMTSLSAEAVTEILQLLGESTQGSLTQKRRRLKLFTGVVTLDV</sequence>
<gene>
    <name evidence="1" type="ORF">O1611_g2727</name>
</gene>
<accession>A0ACC2JUG9</accession>
<organism evidence="1 2">
    <name type="scientific">Lasiodiplodia mahajangana</name>
    <dbReference type="NCBI Taxonomy" id="1108764"/>
    <lineage>
        <taxon>Eukaryota</taxon>
        <taxon>Fungi</taxon>
        <taxon>Dikarya</taxon>
        <taxon>Ascomycota</taxon>
        <taxon>Pezizomycotina</taxon>
        <taxon>Dothideomycetes</taxon>
        <taxon>Dothideomycetes incertae sedis</taxon>
        <taxon>Botryosphaeriales</taxon>
        <taxon>Botryosphaeriaceae</taxon>
        <taxon>Lasiodiplodia</taxon>
    </lineage>
</organism>
<proteinExistence type="predicted"/>
<dbReference type="EMBL" id="JAPUUL010000400">
    <property type="protein sequence ID" value="KAJ8130903.1"/>
    <property type="molecule type" value="Genomic_DNA"/>
</dbReference>